<proteinExistence type="predicted"/>
<dbReference type="InterPro" id="IPR000086">
    <property type="entry name" value="NUDIX_hydrolase_dom"/>
</dbReference>
<dbReference type="Proteomes" id="UP001348641">
    <property type="component" value="Unassembled WGS sequence"/>
</dbReference>
<accession>A0ABU7KXL1</accession>
<name>A0ABU7KXL1_9ACTN</name>
<dbReference type="InterPro" id="IPR015797">
    <property type="entry name" value="NUDIX_hydrolase-like_dom_sf"/>
</dbReference>
<protein>
    <submittedName>
        <fullName evidence="4">NUDIX domain-containing protein</fullName>
    </submittedName>
</protein>
<evidence type="ECO:0000256" key="1">
    <source>
        <dbReference type="ARBA" id="ARBA00001946"/>
    </source>
</evidence>
<dbReference type="Gene3D" id="3.90.79.10">
    <property type="entry name" value="Nucleoside Triphosphate Pyrophosphohydrolase"/>
    <property type="match status" value="1"/>
</dbReference>
<sequence length="277" mass="29941">MVKRVFEKNAGPAAPSLSAHVLLLRGGRVLLARRSPDAAYAPGLWHASSAGKVDPGEDVVSAAVRECGEELGVRVDPPDLEFAHVVHSQEGAEWVHFFFVCRRWDGAVANREPHKHTEVAWFPAHRLPEGTVGYCAQALAHALTGERFSQHRTRTPFPARRPAGAEEAVLGDAGVAGSLALLLEGVAEERRRQQTLFGVQRLSSGAGPGHEEQAERARARVDRAGAAPTWWDLAFEELCEARAATTDEELRTELVQTCAVLVQWAQSTLRPSGGTGA</sequence>
<evidence type="ECO:0000313" key="4">
    <source>
        <dbReference type="EMBL" id="MEE2054036.1"/>
    </source>
</evidence>
<dbReference type="RefSeq" id="WP_330160936.1">
    <property type="nucleotide sequence ID" value="NZ_BAAAJA010000008.1"/>
</dbReference>
<dbReference type="Pfam" id="PF00293">
    <property type="entry name" value="NUDIX"/>
    <property type="match status" value="1"/>
</dbReference>
<dbReference type="PANTHER" id="PTHR43046">
    <property type="entry name" value="GDP-MANNOSE MANNOSYL HYDROLASE"/>
    <property type="match status" value="1"/>
</dbReference>
<comment type="caution">
    <text evidence="4">The sequence shown here is derived from an EMBL/GenBank/DDBJ whole genome shotgun (WGS) entry which is preliminary data.</text>
</comment>
<evidence type="ECO:0000259" key="3">
    <source>
        <dbReference type="PROSITE" id="PS51462"/>
    </source>
</evidence>
<gene>
    <name evidence="4" type="ORF">Q8A49_26390</name>
</gene>
<dbReference type="PROSITE" id="PS51462">
    <property type="entry name" value="NUDIX"/>
    <property type="match status" value="1"/>
</dbReference>
<comment type="cofactor">
    <cofactor evidence="1">
        <name>Mg(2+)</name>
        <dbReference type="ChEBI" id="CHEBI:18420"/>
    </cofactor>
</comment>
<dbReference type="SUPFAM" id="SSF55811">
    <property type="entry name" value="Nudix"/>
    <property type="match status" value="1"/>
</dbReference>
<keyword evidence="2" id="KW-0378">Hydrolase</keyword>
<feature type="domain" description="Nudix hydrolase" evidence="3">
    <location>
        <begin position="14"/>
        <end position="144"/>
    </location>
</feature>
<dbReference type="PANTHER" id="PTHR43046:SF16">
    <property type="entry name" value="ADP-RIBOSE PYROPHOSPHATASE YJHB-RELATED"/>
    <property type="match status" value="1"/>
</dbReference>
<evidence type="ECO:0000313" key="5">
    <source>
        <dbReference type="Proteomes" id="UP001348641"/>
    </source>
</evidence>
<dbReference type="EMBL" id="JAUUCC010000093">
    <property type="protein sequence ID" value="MEE2054036.1"/>
    <property type="molecule type" value="Genomic_DNA"/>
</dbReference>
<organism evidence="4 5">
    <name type="scientific">Nocardiopsis tropica</name>
    <dbReference type="NCBI Taxonomy" id="109330"/>
    <lineage>
        <taxon>Bacteria</taxon>
        <taxon>Bacillati</taxon>
        <taxon>Actinomycetota</taxon>
        <taxon>Actinomycetes</taxon>
        <taxon>Streptosporangiales</taxon>
        <taxon>Nocardiopsidaceae</taxon>
        <taxon>Nocardiopsis</taxon>
    </lineage>
</organism>
<evidence type="ECO:0000256" key="2">
    <source>
        <dbReference type="ARBA" id="ARBA00022801"/>
    </source>
</evidence>
<reference evidence="4 5" key="1">
    <citation type="submission" date="2023-07" db="EMBL/GenBank/DDBJ databases">
        <authorList>
            <person name="Girao M."/>
            <person name="Carvalho M.F."/>
        </authorList>
    </citation>
    <scope>NUCLEOTIDE SEQUENCE [LARGE SCALE GENOMIC DNA]</scope>
    <source>
        <strain evidence="4 5">66/93</strain>
    </source>
</reference>